<dbReference type="InterPro" id="IPR036047">
    <property type="entry name" value="F-box-like_dom_sf"/>
</dbReference>
<evidence type="ECO:0000256" key="1">
    <source>
        <dbReference type="SAM" id="MobiDB-lite"/>
    </source>
</evidence>
<accession>A0A6A6F295</accession>
<dbReference type="EMBL" id="ML992699">
    <property type="protein sequence ID" value="KAF2207912.1"/>
    <property type="molecule type" value="Genomic_DNA"/>
</dbReference>
<organism evidence="2 3">
    <name type="scientific">Cercospora zeae-maydis SCOH1-5</name>
    <dbReference type="NCBI Taxonomy" id="717836"/>
    <lineage>
        <taxon>Eukaryota</taxon>
        <taxon>Fungi</taxon>
        <taxon>Dikarya</taxon>
        <taxon>Ascomycota</taxon>
        <taxon>Pezizomycotina</taxon>
        <taxon>Dothideomycetes</taxon>
        <taxon>Dothideomycetidae</taxon>
        <taxon>Mycosphaerellales</taxon>
        <taxon>Mycosphaerellaceae</taxon>
        <taxon>Cercospora</taxon>
    </lineage>
</organism>
<gene>
    <name evidence="2" type="ORF">CERZMDRAFT_101935</name>
</gene>
<dbReference type="Proteomes" id="UP000799539">
    <property type="component" value="Unassembled WGS sequence"/>
</dbReference>
<feature type="region of interest" description="Disordered" evidence="1">
    <location>
        <begin position="253"/>
        <end position="279"/>
    </location>
</feature>
<dbReference type="OrthoDB" id="3641288at2759"/>
<name>A0A6A6F295_9PEZI</name>
<dbReference type="SUPFAM" id="SSF81383">
    <property type="entry name" value="F-box domain"/>
    <property type="match status" value="1"/>
</dbReference>
<evidence type="ECO:0000313" key="2">
    <source>
        <dbReference type="EMBL" id="KAF2207912.1"/>
    </source>
</evidence>
<feature type="region of interest" description="Disordered" evidence="1">
    <location>
        <begin position="30"/>
        <end position="49"/>
    </location>
</feature>
<proteinExistence type="predicted"/>
<keyword evidence="3" id="KW-1185">Reference proteome</keyword>
<dbReference type="AlphaFoldDB" id="A0A6A6F295"/>
<sequence>MDALPGQLHGLRLEPSSIVHLVTRERRFSDTDTGSAAAAAATPNLASHTRPRFTRQLEQHVHEANIAAATSTASAAPMPLHPHQCASPPNDCAVAEVFSMPELLATVFGFLDTDDIMSMRRVNRTFCRTVLESPRLRTHLFMRPQWLRPPIDFLLLDVKIPGLTIERGDPVEMGQWVHVTIDANAARTIIPTGRANRRPRARSIYEGLRGGLGSSSQRELLASSSGYEELHVAQPPLLGMQAFIIGTAPSEEPFLPRSHADPSDVDANRSSETTEAEERSLSACAKMSCHSGITLDFIADTALTLIPERRLASKQEECKVLFKAIVSFCEPTQQSRKRGTARSIIRLG</sequence>
<evidence type="ECO:0008006" key="4">
    <source>
        <dbReference type="Google" id="ProtNLM"/>
    </source>
</evidence>
<feature type="compositionally biased region" description="Basic and acidic residues" evidence="1">
    <location>
        <begin position="258"/>
        <end position="269"/>
    </location>
</feature>
<evidence type="ECO:0000313" key="3">
    <source>
        <dbReference type="Proteomes" id="UP000799539"/>
    </source>
</evidence>
<protein>
    <recommendedName>
        <fullName evidence="4">F-box domain-containing protein</fullName>
    </recommendedName>
</protein>
<reference evidence="2" key="1">
    <citation type="journal article" date="2020" name="Stud. Mycol.">
        <title>101 Dothideomycetes genomes: a test case for predicting lifestyles and emergence of pathogens.</title>
        <authorList>
            <person name="Haridas S."/>
            <person name="Albert R."/>
            <person name="Binder M."/>
            <person name="Bloem J."/>
            <person name="Labutti K."/>
            <person name="Salamov A."/>
            <person name="Andreopoulos B."/>
            <person name="Baker S."/>
            <person name="Barry K."/>
            <person name="Bills G."/>
            <person name="Bluhm B."/>
            <person name="Cannon C."/>
            <person name="Castanera R."/>
            <person name="Culley D."/>
            <person name="Daum C."/>
            <person name="Ezra D."/>
            <person name="Gonzalez J."/>
            <person name="Henrissat B."/>
            <person name="Kuo A."/>
            <person name="Liang C."/>
            <person name="Lipzen A."/>
            <person name="Lutzoni F."/>
            <person name="Magnuson J."/>
            <person name="Mondo S."/>
            <person name="Nolan M."/>
            <person name="Ohm R."/>
            <person name="Pangilinan J."/>
            <person name="Park H.-J."/>
            <person name="Ramirez L."/>
            <person name="Alfaro M."/>
            <person name="Sun H."/>
            <person name="Tritt A."/>
            <person name="Yoshinaga Y."/>
            <person name="Zwiers L.-H."/>
            <person name="Turgeon B."/>
            <person name="Goodwin S."/>
            <person name="Spatafora J."/>
            <person name="Crous P."/>
            <person name="Grigoriev I."/>
        </authorList>
    </citation>
    <scope>NUCLEOTIDE SEQUENCE</scope>
    <source>
        <strain evidence="2">SCOH1-5</strain>
    </source>
</reference>